<evidence type="ECO:0000313" key="3">
    <source>
        <dbReference type="EMBL" id="RDH42223.1"/>
    </source>
</evidence>
<dbReference type="Proteomes" id="UP000257039">
    <property type="component" value="Unassembled WGS sequence"/>
</dbReference>
<comment type="caution">
    <text evidence="3">The sequence shown here is derived from an EMBL/GenBank/DDBJ whole genome shotgun (WGS) entry which is preliminary data.</text>
</comment>
<sequence length="100" mass="11021">MKTTLIASLVSVLACSHVLAGTDLSPAQAKQLEEQGIIKPLAVLQAQALKTKPGEIIRSELEQDNSRYEYEFTIIDAQKAYWELEVNAQTGAVTKMELDD</sequence>
<keyword evidence="4" id="KW-1185">Reference proteome</keyword>
<protein>
    <submittedName>
        <fullName evidence="3">Peptidase</fullName>
    </submittedName>
</protein>
<name>A0A4P9VGM2_9GAMM</name>
<organism evidence="3 4">
    <name type="scientific">Zooshikella ganghwensis</name>
    <dbReference type="NCBI Taxonomy" id="202772"/>
    <lineage>
        <taxon>Bacteria</taxon>
        <taxon>Pseudomonadati</taxon>
        <taxon>Pseudomonadota</taxon>
        <taxon>Gammaproteobacteria</taxon>
        <taxon>Oceanospirillales</taxon>
        <taxon>Zooshikellaceae</taxon>
        <taxon>Zooshikella</taxon>
    </lineage>
</organism>
<dbReference type="Pfam" id="PF03413">
    <property type="entry name" value="PepSY"/>
    <property type="match status" value="1"/>
</dbReference>
<evidence type="ECO:0000256" key="1">
    <source>
        <dbReference type="SAM" id="SignalP"/>
    </source>
</evidence>
<reference evidence="3 4" key="1">
    <citation type="submission" date="2017-04" db="EMBL/GenBank/DDBJ databases">
        <title>Draft genome sequence of Zooshikella ganghwensis VG4 isolated from Red Sea sediments.</title>
        <authorList>
            <person name="Rehman Z."/>
            <person name="Alam I."/>
            <person name="Kamau A."/>
            <person name="Bajic V."/>
            <person name="Leiknes T."/>
        </authorList>
    </citation>
    <scope>NUCLEOTIDE SEQUENCE [LARGE SCALE GENOMIC DNA]</scope>
    <source>
        <strain evidence="3 4">VG4</strain>
    </source>
</reference>
<dbReference type="EMBL" id="NDXW01000001">
    <property type="protein sequence ID" value="RDH42223.1"/>
    <property type="molecule type" value="Genomic_DNA"/>
</dbReference>
<keyword evidence="1" id="KW-0732">Signal</keyword>
<feature type="chain" id="PRO_5020898510" evidence="1">
    <location>
        <begin position="21"/>
        <end position="100"/>
    </location>
</feature>
<dbReference type="RefSeq" id="WP_094785759.1">
    <property type="nucleotide sequence ID" value="NZ_NDXW01000001.1"/>
</dbReference>
<evidence type="ECO:0000313" key="4">
    <source>
        <dbReference type="Proteomes" id="UP000257039"/>
    </source>
</evidence>
<dbReference type="Gene3D" id="3.10.450.40">
    <property type="match status" value="1"/>
</dbReference>
<feature type="domain" description="PepSY" evidence="2">
    <location>
        <begin position="46"/>
        <end position="97"/>
    </location>
</feature>
<dbReference type="AlphaFoldDB" id="A0A4P9VGM2"/>
<dbReference type="PROSITE" id="PS51257">
    <property type="entry name" value="PROKAR_LIPOPROTEIN"/>
    <property type="match status" value="1"/>
</dbReference>
<evidence type="ECO:0000259" key="2">
    <source>
        <dbReference type="Pfam" id="PF03413"/>
    </source>
</evidence>
<dbReference type="InterPro" id="IPR025711">
    <property type="entry name" value="PepSY"/>
</dbReference>
<proteinExistence type="predicted"/>
<feature type="signal peptide" evidence="1">
    <location>
        <begin position="1"/>
        <end position="20"/>
    </location>
</feature>
<accession>A0A4P9VGM2</accession>
<gene>
    <name evidence="3" type="ORF">B9G39_01485</name>
</gene>